<evidence type="ECO:0000313" key="1">
    <source>
        <dbReference type="Proteomes" id="UP000095286"/>
    </source>
</evidence>
<name>A0AC35UAK5_9BILA</name>
<protein>
    <submittedName>
        <fullName evidence="2">Uncharacterized protein</fullName>
    </submittedName>
</protein>
<organism evidence="1 2">
    <name type="scientific">Rhabditophanes sp. KR3021</name>
    <dbReference type="NCBI Taxonomy" id="114890"/>
    <lineage>
        <taxon>Eukaryota</taxon>
        <taxon>Metazoa</taxon>
        <taxon>Ecdysozoa</taxon>
        <taxon>Nematoda</taxon>
        <taxon>Chromadorea</taxon>
        <taxon>Rhabditida</taxon>
        <taxon>Tylenchina</taxon>
        <taxon>Panagrolaimomorpha</taxon>
        <taxon>Strongyloidoidea</taxon>
        <taxon>Alloionematidae</taxon>
        <taxon>Rhabditophanes</taxon>
    </lineage>
</organism>
<dbReference type="Proteomes" id="UP000095286">
    <property type="component" value="Unplaced"/>
</dbReference>
<accession>A0AC35UAK5</accession>
<dbReference type="WBParaSite" id="RSKR_0000962900.1">
    <property type="protein sequence ID" value="RSKR_0000962900.1"/>
    <property type="gene ID" value="RSKR_0000962900"/>
</dbReference>
<reference evidence="2" key="1">
    <citation type="submission" date="2016-11" db="UniProtKB">
        <authorList>
            <consortium name="WormBaseParasite"/>
        </authorList>
    </citation>
    <scope>IDENTIFICATION</scope>
    <source>
        <strain evidence="2">KR3021</strain>
    </source>
</reference>
<proteinExistence type="predicted"/>
<sequence length="314" mass="36260">MEPKKLKPDEEVESNAVNALTNETMSLLFLTLLRSGSMAMDIKLDETPHPNQTSLTNFSITIDAKTIEPTQHEPDIESLSKTSIRKKIIHCPQHKNMRGCNTTSSIRHVKEDQGNSIVNEDFVIFLKTINDHKDCGDSKNCRERRFKIPSKIVLINREKGLEFLSYWLQIHDLMDAINFFSNGTPHYFITLTRSTIMNFDWPDFHKRNVYNAIKNIRDRIASYVVLSNGFEDPETFVENGYTLLRLTVQPQIPDSQDVKLLICLTSQMVGGIIRAFRSKDPFFGCPQYQKHTCTLMLMVIYFLKKSKYYPSHTV</sequence>
<evidence type="ECO:0000313" key="2">
    <source>
        <dbReference type="WBParaSite" id="RSKR_0000962900.1"/>
    </source>
</evidence>